<comment type="caution">
    <text evidence="5">The sequence shown here is derived from an EMBL/GenBank/DDBJ whole genome shotgun (WGS) entry which is preliminary data.</text>
</comment>
<sequence>MLEATCPELFHLAGRAHNPGLLNGCVSYRYGWSCCSPLSAWLCCIADLPGYSASSVRSCSNPISQRIWQRLSSDLEMRNAMKTLLKKFIALLRSTWVWSLLLVLVLAACIWMFGPLLAVADNRFWESPIARLVSISVLFLVWGLGIVFNNWRIGLQKKQAQDSHAGHELLRKSVAVEKEHLELVSRFKDALRVLKDSALYGELGARGRVELPWYALIGPQGRGKTSLLDSSGLDFPLHRRGRKLTHDTSSTSSCGWYFTEQAILLDTSGRYLDQPVPEVDGSAWMTLLGLLRGRYRVQPLSGVLVTLPVDILFDERDKRLEKTAEDVRARLDEVFQQLHVDVPVYLVLTKADSIAGFDDFFDQLSREESEQVLGVTFQNGQSGTDSGVLIQEFETLLQRLGGQVITRIHQERDSQRRGKMLELPNLLGGVAHRLGVFVELAFSGNRYQRASQFRGFYLTRAPQLVQSSQKADGEGSTGLQVPQPGKARFIHDLLRHVIFPESDLAVLNKEARGKILWRQRAMYCSALLLLSVFGVLWTTGFSANHDRLERLRILGEQWTQQRSSLIAEDDLLTVLDSLNTLYQAAQVFPDNSDVTLYERNGLYQGEPANDVLLRAYHAQLQGQLLPRVVRMFEARIMPSLQDREQLLDNLRAYLMLVQREHRIPSALKERVATDWSIRYVGHAQAQHELNQHFGRLLEQSFAYPLNDALVAQARQVLRNESFANVVYRVLREKARVLPDYSLGHNTGPQAKHLAGTDYRIPGFYTRQGYEQYFVTRGTAVVTEIMRDNWVLGESEQYNAHQLRALMVELEKLYFRDYADHWAEAIGRVSLQPFEGASQAAVQLAGLTAAHSPLLQLLVEVRDNTLFPVLADSLGAMKVEAEKIAPGPVALTQVAAIGDTLQQTVTDSLLTMAKQSLQRRFDPLHRLLDEENGPAADLITALNAINELQMQMAALGRSGQPELAAYEMAKGRMSGQRDALSNLRNAATVLPQPLGGWLSALAEDTWSFVLYQSHHYLNQRYKAELYSFYEQSLAKRYPFHAHSSSDVALNDFREFFGAQGIAERFFDSYLKPFVSGDPGRYRLRTIDGYSLPMSRAYLDQMAGVYKIRSSFFAHRTQEPQVQFTLEPHTLDPAVRRAQFRLGDQSLEYRHGPIVPMLFRWPADTEDGRTSLVMEGMVGRPLGIEKNSGPWSLFRLFDLMQTEPLKGRDVLVLKADVGGMRANYLLSSQRAPNPFDMSALRDFRMPAQL</sequence>
<keyword evidence="1" id="KW-0812">Transmembrane</keyword>
<dbReference type="Pfam" id="PF14331">
    <property type="entry name" value="IcmF-related_N"/>
    <property type="match status" value="1"/>
</dbReference>
<dbReference type="PANTHER" id="PTHR36153:SF1">
    <property type="entry name" value="TYPE VI SECRETION SYSTEM COMPONENT TSSM1"/>
    <property type="match status" value="1"/>
</dbReference>
<evidence type="ECO:0000313" key="6">
    <source>
        <dbReference type="Proteomes" id="UP000278180"/>
    </source>
</evidence>
<dbReference type="Pfam" id="PF06744">
    <property type="entry name" value="IcmF_C"/>
    <property type="match status" value="1"/>
</dbReference>
<evidence type="ECO:0000259" key="3">
    <source>
        <dbReference type="Pfam" id="PF06761"/>
    </source>
</evidence>
<reference evidence="5 6" key="1">
    <citation type="submission" date="2018-08" db="EMBL/GenBank/DDBJ databases">
        <title>Recombination of ecologically and evolutionarily significant loci maintains genetic cohesion in the Pseudomonas syringae species complex.</title>
        <authorList>
            <person name="Dillon M."/>
            <person name="Thakur S."/>
            <person name="Almeida R.N.D."/>
            <person name="Weir B.S."/>
            <person name="Guttman D.S."/>
        </authorList>
    </citation>
    <scope>NUCLEOTIDE SEQUENCE [LARGE SCALE GENOMIC DNA]</scope>
    <source>
        <strain evidence="5 6">ICMP 13684</strain>
    </source>
</reference>
<feature type="transmembrane region" description="Helical" evidence="1">
    <location>
        <begin position="521"/>
        <end position="543"/>
    </location>
</feature>
<accession>A0A3M5JC17</accession>
<dbReference type="InterPro" id="IPR009612">
    <property type="entry name" value="IcmF-rel"/>
</dbReference>
<dbReference type="InterPro" id="IPR017731">
    <property type="entry name" value="TssM1-like"/>
</dbReference>
<dbReference type="InterPro" id="IPR053156">
    <property type="entry name" value="T6SS_TssM-like"/>
</dbReference>
<feature type="domain" description="IcmF-related" evidence="3">
    <location>
        <begin position="575"/>
        <end position="864"/>
    </location>
</feature>
<dbReference type="Proteomes" id="UP000278180">
    <property type="component" value="Unassembled WGS sequence"/>
</dbReference>
<evidence type="ECO:0000256" key="1">
    <source>
        <dbReference type="SAM" id="Phobius"/>
    </source>
</evidence>
<gene>
    <name evidence="5" type="ORF">ALP51_05198</name>
</gene>
<dbReference type="AlphaFoldDB" id="A0A3M5JC17"/>
<feature type="domain" description="Type VI secretion system component TssM1 N-terminal" evidence="4">
    <location>
        <begin position="278"/>
        <end position="525"/>
    </location>
</feature>
<dbReference type="NCBIfam" id="TIGR03348">
    <property type="entry name" value="VI_IcmF"/>
    <property type="match status" value="1"/>
</dbReference>
<feature type="transmembrane region" description="Helical" evidence="1">
    <location>
        <begin position="129"/>
        <end position="148"/>
    </location>
</feature>
<evidence type="ECO:0000259" key="2">
    <source>
        <dbReference type="Pfam" id="PF06744"/>
    </source>
</evidence>
<dbReference type="SUPFAM" id="SSF52540">
    <property type="entry name" value="P-loop containing nucleoside triphosphate hydrolases"/>
    <property type="match status" value="1"/>
</dbReference>
<dbReference type="InterPro" id="IPR010623">
    <property type="entry name" value="IcmF_C"/>
</dbReference>
<feature type="transmembrane region" description="Helical" evidence="1">
    <location>
        <begin position="96"/>
        <end position="117"/>
    </location>
</feature>
<protein>
    <submittedName>
        <fullName evidence="5">Type VI secretion protein IcmF</fullName>
    </submittedName>
</protein>
<keyword evidence="1" id="KW-0472">Membrane</keyword>
<proteinExistence type="predicted"/>
<dbReference type="Pfam" id="PF06761">
    <property type="entry name" value="IcmF-related"/>
    <property type="match status" value="1"/>
</dbReference>
<dbReference type="InterPro" id="IPR025743">
    <property type="entry name" value="TssM1_N"/>
</dbReference>
<dbReference type="PANTHER" id="PTHR36153">
    <property type="entry name" value="INNER MEMBRANE PROTEIN-RELATED"/>
    <property type="match status" value="1"/>
</dbReference>
<evidence type="ECO:0000313" key="5">
    <source>
        <dbReference type="EMBL" id="RMT20502.1"/>
    </source>
</evidence>
<evidence type="ECO:0000259" key="4">
    <source>
        <dbReference type="Pfam" id="PF14331"/>
    </source>
</evidence>
<feature type="domain" description="Type VI secretion system IcmF C-terminal" evidence="2">
    <location>
        <begin position="1122"/>
        <end position="1227"/>
    </location>
</feature>
<organism evidence="5 6">
    <name type="scientific">Pseudomonas savastanoi</name>
    <name type="common">Pseudomonas syringae pv. savastanoi</name>
    <dbReference type="NCBI Taxonomy" id="29438"/>
    <lineage>
        <taxon>Bacteria</taxon>
        <taxon>Pseudomonadati</taxon>
        <taxon>Pseudomonadota</taxon>
        <taxon>Gammaproteobacteria</taxon>
        <taxon>Pseudomonadales</taxon>
        <taxon>Pseudomonadaceae</taxon>
        <taxon>Pseudomonas</taxon>
    </lineage>
</organism>
<dbReference type="InterPro" id="IPR027417">
    <property type="entry name" value="P-loop_NTPase"/>
</dbReference>
<keyword evidence="1" id="KW-1133">Transmembrane helix</keyword>
<dbReference type="EMBL" id="RBTE01000504">
    <property type="protein sequence ID" value="RMT20502.1"/>
    <property type="molecule type" value="Genomic_DNA"/>
</dbReference>
<name>A0A3M5JC17_PSESS</name>